<dbReference type="Pfam" id="PF01494">
    <property type="entry name" value="FAD_binding_3"/>
    <property type="match status" value="1"/>
</dbReference>
<keyword evidence="8" id="KW-1185">Reference proteome</keyword>
<dbReference type="InterPro" id="IPR050493">
    <property type="entry name" value="FAD-dep_Monooxygenase_BioMet"/>
</dbReference>
<dbReference type="SUPFAM" id="SSF51905">
    <property type="entry name" value="FAD/NAD(P)-binding domain"/>
    <property type="match status" value="1"/>
</dbReference>
<dbReference type="PRINTS" id="PR00420">
    <property type="entry name" value="RNGMNOXGNASE"/>
</dbReference>
<dbReference type="SUPFAM" id="SSF54373">
    <property type="entry name" value="FAD-linked reductases, C-terminal domain"/>
    <property type="match status" value="1"/>
</dbReference>
<evidence type="ECO:0000256" key="1">
    <source>
        <dbReference type="ARBA" id="ARBA00001974"/>
    </source>
</evidence>
<comment type="caution">
    <text evidence="7">The sequence shown here is derived from an EMBL/GenBank/DDBJ whole genome shotgun (WGS) entry which is preliminary data.</text>
</comment>
<dbReference type="GO" id="GO:0004497">
    <property type="term" value="F:monooxygenase activity"/>
    <property type="evidence" value="ECO:0007669"/>
    <property type="project" value="UniProtKB-KW"/>
</dbReference>
<protein>
    <recommendedName>
        <fullName evidence="6">FAD-binding domain-containing protein</fullName>
    </recommendedName>
</protein>
<comment type="cofactor">
    <cofactor evidence="1">
        <name>FAD</name>
        <dbReference type="ChEBI" id="CHEBI:57692"/>
    </cofactor>
</comment>
<dbReference type="PANTHER" id="PTHR13789">
    <property type="entry name" value="MONOOXYGENASE"/>
    <property type="match status" value="1"/>
</dbReference>
<keyword evidence="5" id="KW-0503">Monooxygenase</keyword>
<keyword evidence="3" id="KW-0274">FAD</keyword>
<dbReference type="Proteomes" id="UP000179642">
    <property type="component" value="Unassembled WGS sequence"/>
</dbReference>
<name>A0A1S2PR81_9ACTN</name>
<gene>
    <name evidence="7" type="ORF">BIV23_32730</name>
</gene>
<organism evidence="7 8">
    <name type="scientific">Streptomyces monashensis</name>
    <dbReference type="NCBI Taxonomy" id="1678012"/>
    <lineage>
        <taxon>Bacteria</taxon>
        <taxon>Bacillati</taxon>
        <taxon>Actinomycetota</taxon>
        <taxon>Actinomycetes</taxon>
        <taxon>Kitasatosporales</taxon>
        <taxon>Streptomycetaceae</taxon>
        <taxon>Streptomyces</taxon>
    </lineage>
</organism>
<accession>A0A1S2PR81</accession>
<keyword evidence="2" id="KW-0285">Flavoprotein</keyword>
<dbReference type="GO" id="GO:0071949">
    <property type="term" value="F:FAD binding"/>
    <property type="evidence" value="ECO:0007669"/>
    <property type="project" value="InterPro"/>
</dbReference>
<keyword evidence="4" id="KW-0560">Oxidoreductase</keyword>
<proteinExistence type="predicted"/>
<dbReference type="Gene3D" id="3.50.50.60">
    <property type="entry name" value="FAD/NAD(P)-binding domain"/>
    <property type="match status" value="1"/>
</dbReference>
<evidence type="ECO:0000256" key="5">
    <source>
        <dbReference type="ARBA" id="ARBA00023033"/>
    </source>
</evidence>
<dbReference type="AlphaFoldDB" id="A0A1S2PR81"/>
<dbReference type="InterPro" id="IPR036188">
    <property type="entry name" value="FAD/NAD-bd_sf"/>
</dbReference>
<reference evidence="7 8" key="1">
    <citation type="submission" date="2016-10" db="EMBL/GenBank/DDBJ databases">
        <title>Genome sequence of Streptomyces sp. MUSC 1.</title>
        <authorList>
            <person name="Lee L.-H."/>
            <person name="Ser H.-L."/>
            <person name="Law J.W.-F."/>
        </authorList>
    </citation>
    <scope>NUCLEOTIDE SEQUENCE [LARGE SCALE GENOMIC DNA]</scope>
    <source>
        <strain evidence="7 8">MUSC 1</strain>
    </source>
</reference>
<evidence type="ECO:0000259" key="6">
    <source>
        <dbReference type="Pfam" id="PF01494"/>
    </source>
</evidence>
<dbReference type="RefSeq" id="WP_071384611.1">
    <property type="nucleotide sequence ID" value="NZ_MLYO01000062.1"/>
</dbReference>
<evidence type="ECO:0000256" key="2">
    <source>
        <dbReference type="ARBA" id="ARBA00022630"/>
    </source>
</evidence>
<evidence type="ECO:0000313" key="8">
    <source>
        <dbReference type="Proteomes" id="UP000179642"/>
    </source>
</evidence>
<sequence length="386" mass="41688">MSELSVAVVGAGIAGLTFAATYGEACSLYEKAPAAPSIGCGLQIAPNAARVLHSLGLAEELGRRATKLQAREFRRWDTGATIACTQLGASCERLFGTPYYGVRRSDLHHMLLRRAPAVRTGQAVTSVADQGEKVRIDFSTGHPSIEHDIVIGADGIGSVVRNSVRPDNTVFSGQVIYRGLIPRDRVRHLFDEPKAVIWVGPARHFVCYPVGEFVSFSASVPADDSWEQESWTAPGSVNALAEAYIGWSRDLHAVIGAADHVSRWALVDREPVDEWNSGRITLIGDAAHPMLPYAAQGANQAIEDAAALAAALRGRGAQQVPSALHRLMRVRSERVGKIQRVSRELGMTLHLPDGPEQIARDTAMATSSLTELTWLWGYEPDKAITA</sequence>
<feature type="domain" description="FAD-binding" evidence="6">
    <location>
        <begin position="4"/>
        <end position="315"/>
    </location>
</feature>
<evidence type="ECO:0000313" key="7">
    <source>
        <dbReference type="EMBL" id="OIJ96321.1"/>
    </source>
</evidence>
<dbReference type="InterPro" id="IPR002938">
    <property type="entry name" value="FAD-bd"/>
</dbReference>
<evidence type="ECO:0000256" key="3">
    <source>
        <dbReference type="ARBA" id="ARBA00022827"/>
    </source>
</evidence>
<dbReference type="PANTHER" id="PTHR13789:SF318">
    <property type="entry name" value="GERANYLGERANYL DIPHOSPHATE REDUCTASE"/>
    <property type="match status" value="1"/>
</dbReference>
<dbReference type="EMBL" id="MLYO01000062">
    <property type="protein sequence ID" value="OIJ96321.1"/>
    <property type="molecule type" value="Genomic_DNA"/>
</dbReference>
<evidence type="ECO:0000256" key="4">
    <source>
        <dbReference type="ARBA" id="ARBA00023002"/>
    </source>
</evidence>
<dbReference type="OrthoDB" id="9782160at2"/>